<dbReference type="Proteomes" id="UP001472677">
    <property type="component" value="Unassembled WGS sequence"/>
</dbReference>
<dbReference type="Pfam" id="PF12579">
    <property type="entry name" value="DUF3755"/>
    <property type="match status" value="1"/>
</dbReference>
<comment type="caution">
    <text evidence="1">The sequence shown here is derived from an EMBL/GenBank/DDBJ whole genome shotgun (WGS) entry which is preliminary data.</text>
</comment>
<evidence type="ECO:0000313" key="2">
    <source>
        <dbReference type="Proteomes" id="UP001472677"/>
    </source>
</evidence>
<accession>A0ABR2A7D8</accession>
<feature type="non-terminal residue" evidence="1">
    <location>
        <position position="1"/>
    </location>
</feature>
<dbReference type="PANTHER" id="PTHR14000">
    <property type="entry name" value="FINGER CCCH DOMAIN PROTEIN, PUTATIVE (DUF3755)-RELATED"/>
    <property type="match status" value="1"/>
</dbReference>
<name>A0ABR2A7D8_9ROSI</name>
<dbReference type="EMBL" id="JBBPBM010000963">
    <property type="protein sequence ID" value="KAK8488916.1"/>
    <property type="molecule type" value="Genomic_DNA"/>
</dbReference>
<gene>
    <name evidence="1" type="ORF">V6N12_055652</name>
</gene>
<organism evidence="1 2">
    <name type="scientific">Hibiscus sabdariffa</name>
    <name type="common">roselle</name>
    <dbReference type="NCBI Taxonomy" id="183260"/>
    <lineage>
        <taxon>Eukaryota</taxon>
        <taxon>Viridiplantae</taxon>
        <taxon>Streptophyta</taxon>
        <taxon>Embryophyta</taxon>
        <taxon>Tracheophyta</taxon>
        <taxon>Spermatophyta</taxon>
        <taxon>Magnoliopsida</taxon>
        <taxon>eudicotyledons</taxon>
        <taxon>Gunneridae</taxon>
        <taxon>Pentapetalae</taxon>
        <taxon>rosids</taxon>
        <taxon>malvids</taxon>
        <taxon>Malvales</taxon>
        <taxon>Malvaceae</taxon>
        <taxon>Malvoideae</taxon>
        <taxon>Hibiscus</taxon>
    </lineage>
</organism>
<dbReference type="InterPro" id="IPR022228">
    <property type="entry name" value="DUF3755"/>
</dbReference>
<sequence>GTLVFRRRCDSINSSFPKCSFILDNIDLFCHVRNNITAMLNNMRDTPGLMSHMPPLPVSANEDLAKSILPGATNTLPQTVIFGLPSGIHLKQEPRC</sequence>
<evidence type="ECO:0000313" key="1">
    <source>
        <dbReference type="EMBL" id="KAK8488916.1"/>
    </source>
</evidence>
<proteinExistence type="predicted"/>
<dbReference type="PANTHER" id="PTHR14000:SF6">
    <property type="entry name" value="OS02G0631200 PROTEIN"/>
    <property type="match status" value="1"/>
</dbReference>
<reference evidence="1 2" key="1">
    <citation type="journal article" date="2024" name="G3 (Bethesda)">
        <title>Genome assembly of Hibiscus sabdariffa L. provides insights into metabolisms of medicinal natural products.</title>
        <authorList>
            <person name="Kim T."/>
        </authorList>
    </citation>
    <scope>NUCLEOTIDE SEQUENCE [LARGE SCALE GENOMIC DNA]</scope>
    <source>
        <strain evidence="1">TK-2024</strain>
        <tissue evidence="1">Old leaves</tissue>
    </source>
</reference>
<keyword evidence="2" id="KW-1185">Reference proteome</keyword>
<protein>
    <submittedName>
        <fullName evidence="1">Uncharacterized protein</fullName>
    </submittedName>
</protein>